<protein>
    <submittedName>
        <fullName evidence="2">DUF4199 domain-containing protein</fullName>
    </submittedName>
</protein>
<dbReference type="RefSeq" id="WP_135527519.1">
    <property type="nucleotide sequence ID" value="NZ_SRLH01000009.1"/>
</dbReference>
<dbReference type="Pfam" id="PF13858">
    <property type="entry name" value="DUF4199"/>
    <property type="match status" value="1"/>
</dbReference>
<dbReference type="Proteomes" id="UP000297407">
    <property type="component" value="Unassembled WGS sequence"/>
</dbReference>
<feature type="transmembrane region" description="Helical" evidence="1">
    <location>
        <begin position="12"/>
        <end position="32"/>
    </location>
</feature>
<feature type="transmembrane region" description="Helical" evidence="1">
    <location>
        <begin position="147"/>
        <end position="171"/>
    </location>
</feature>
<dbReference type="EMBL" id="SRLH01000009">
    <property type="protein sequence ID" value="TGD56747.1"/>
    <property type="molecule type" value="Genomic_DNA"/>
</dbReference>
<name>A0A4Z0L6E9_9FLAO</name>
<dbReference type="InterPro" id="IPR025250">
    <property type="entry name" value="DUF4199"/>
</dbReference>
<comment type="caution">
    <text evidence="2">The sequence shown here is derived from an EMBL/GenBank/DDBJ whole genome shotgun (WGS) entry which is preliminary data.</text>
</comment>
<organism evidence="2 3">
    <name type="scientific">Flavobacterium humi</name>
    <dbReference type="NCBI Taxonomy" id="2562683"/>
    <lineage>
        <taxon>Bacteria</taxon>
        <taxon>Pseudomonadati</taxon>
        <taxon>Bacteroidota</taxon>
        <taxon>Flavobacteriia</taxon>
        <taxon>Flavobacteriales</taxon>
        <taxon>Flavobacteriaceae</taxon>
        <taxon>Flavobacterium</taxon>
    </lineage>
</organism>
<evidence type="ECO:0000256" key="1">
    <source>
        <dbReference type="SAM" id="Phobius"/>
    </source>
</evidence>
<gene>
    <name evidence="2" type="ORF">E4635_15000</name>
</gene>
<dbReference type="OrthoDB" id="1122768at2"/>
<feature type="transmembrane region" description="Helical" evidence="1">
    <location>
        <begin position="84"/>
        <end position="105"/>
    </location>
</feature>
<feature type="transmembrane region" description="Helical" evidence="1">
    <location>
        <begin position="44"/>
        <end position="63"/>
    </location>
</feature>
<accession>A0A4Z0L6E9</accession>
<evidence type="ECO:0000313" key="2">
    <source>
        <dbReference type="EMBL" id="TGD56747.1"/>
    </source>
</evidence>
<dbReference type="AlphaFoldDB" id="A0A4Z0L6E9"/>
<proteinExistence type="predicted"/>
<keyword evidence="1" id="KW-1133">Transmembrane helix</keyword>
<evidence type="ECO:0000313" key="3">
    <source>
        <dbReference type="Proteomes" id="UP000297407"/>
    </source>
</evidence>
<sequence>MENQKPTSKPHIEFGLFYGLAMIISFVIVYTLHMDPVENPLIGTLTSVFSYFVFPVAFIYFGIAAFKKNNQGFASLGECLKTGVAIAFLGALVFSVFTVIFNYVFPDYMDEIINQTRRIMLKQNPNMTSDQLETAIGMVKKFSSPLFAVPISLLMLSFLGLIYSTIIGLILRKDRPQFLQ</sequence>
<reference evidence="2 3" key="1">
    <citation type="submission" date="2019-04" db="EMBL/GenBank/DDBJ databases">
        <title>Flavobacterium sp. strain DS2-A Genome sequencing and assembly.</title>
        <authorList>
            <person name="Kim I."/>
        </authorList>
    </citation>
    <scope>NUCLEOTIDE SEQUENCE [LARGE SCALE GENOMIC DNA]</scope>
    <source>
        <strain evidence="2 3">DS2-A</strain>
    </source>
</reference>
<keyword evidence="1" id="KW-0812">Transmembrane</keyword>
<keyword evidence="3" id="KW-1185">Reference proteome</keyword>
<keyword evidence="1" id="KW-0472">Membrane</keyword>